<dbReference type="Pfam" id="PF01189">
    <property type="entry name" value="Methyltr_RsmB-F"/>
    <property type="match status" value="1"/>
</dbReference>
<dbReference type="PANTHER" id="PTHR22807:SF53">
    <property type="entry name" value="RIBOSOMAL RNA SMALL SUBUNIT METHYLTRANSFERASE B-RELATED"/>
    <property type="match status" value="1"/>
</dbReference>
<comment type="caution">
    <text evidence="7">The sequence shown here is derived from an EMBL/GenBank/DDBJ whole genome shotgun (WGS) entry which is preliminary data.</text>
</comment>
<organism evidence="7 8">
    <name type="scientific">Maritalea mobilis</name>
    <dbReference type="NCBI Taxonomy" id="483324"/>
    <lineage>
        <taxon>Bacteria</taxon>
        <taxon>Pseudomonadati</taxon>
        <taxon>Pseudomonadota</taxon>
        <taxon>Alphaproteobacteria</taxon>
        <taxon>Hyphomicrobiales</taxon>
        <taxon>Devosiaceae</taxon>
        <taxon>Maritalea</taxon>
    </lineage>
</organism>
<accession>A0A4R6VNB0</accession>
<proteinExistence type="inferred from homology"/>
<dbReference type="Pfam" id="PF22458">
    <property type="entry name" value="RsmF-B_ferredox"/>
    <property type="match status" value="1"/>
</dbReference>
<keyword evidence="3 5" id="KW-0949">S-adenosyl-L-methionine</keyword>
<feature type="domain" description="SAM-dependent MTase RsmB/NOP-type" evidence="6">
    <location>
        <begin position="146"/>
        <end position="430"/>
    </location>
</feature>
<dbReference type="SUPFAM" id="SSF53335">
    <property type="entry name" value="S-adenosyl-L-methionine-dependent methyltransferases"/>
    <property type="match status" value="1"/>
</dbReference>
<evidence type="ECO:0000256" key="4">
    <source>
        <dbReference type="ARBA" id="ARBA00022884"/>
    </source>
</evidence>
<keyword evidence="8" id="KW-1185">Reference proteome</keyword>
<name>A0A4R6VNB0_9HYPH</name>
<dbReference type="GO" id="GO:0003723">
    <property type="term" value="F:RNA binding"/>
    <property type="evidence" value="ECO:0007669"/>
    <property type="project" value="UniProtKB-UniRule"/>
</dbReference>
<feature type="binding site" evidence="5">
    <location>
        <position position="308"/>
    </location>
    <ligand>
        <name>S-adenosyl-L-methionine</name>
        <dbReference type="ChEBI" id="CHEBI:59789"/>
    </ligand>
</feature>
<protein>
    <submittedName>
        <fullName evidence="7">16S rRNA (Cytosine967-C5)-methyltransferase</fullName>
    </submittedName>
</protein>
<dbReference type="EMBL" id="SNYR01000002">
    <property type="protein sequence ID" value="TDQ63692.1"/>
    <property type="molecule type" value="Genomic_DNA"/>
</dbReference>
<dbReference type="InterPro" id="IPR049560">
    <property type="entry name" value="MeTrfase_RsmB-F_NOP2_cat"/>
</dbReference>
<gene>
    <name evidence="7" type="ORF">ATL17_1699</name>
</gene>
<feature type="binding site" evidence="5">
    <location>
        <position position="291"/>
    </location>
    <ligand>
        <name>S-adenosyl-L-methionine</name>
        <dbReference type="ChEBI" id="CHEBI:59789"/>
    </ligand>
</feature>
<dbReference type="Proteomes" id="UP000295391">
    <property type="component" value="Unassembled WGS sequence"/>
</dbReference>
<dbReference type="OrthoDB" id="9810297at2"/>
<feature type="active site" description="Nucleophile" evidence="5">
    <location>
        <position position="361"/>
    </location>
</feature>
<evidence type="ECO:0000256" key="3">
    <source>
        <dbReference type="ARBA" id="ARBA00022691"/>
    </source>
</evidence>
<comment type="caution">
    <text evidence="5">Lacks conserved residue(s) required for the propagation of feature annotation.</text>
</comment>
<comment type="similarity">
    <text evidence="5">Belongs to the class I-like SAM-binding methyltransferase superfamily. RsmB/NOP family.</text>
</comment>
<evidence type="ECO:0000259" key="6">
    <source>
        <dbReference type="PROSITE" id="PS51686"/>
    </source>
</evidence>
<dbReference type="RefSeq" id="WP_133572359.1">
    <property type="nucleotide sequence ID" value="NZ_SNYR01000002.1"/>
</dbReference>
<dbReference type="InterPro" id="IPR001678">
    <property type="entry name" value="MeTrfase_RsmB-F_NOP2_dom"/>
</dbReference>
<dbReference type="PANTHER" id="PTHR22807">
    <property type="entry name" value="NOP2 YEAST -RELATED NOL1/NOP2/FMU SUN DOMAIN-CONTAINING"/>
    <property type="match status" value="1"/>
</dbReference>
<dbReference type="GO" id="GO:0008173">
    <property type="term" value="F:RNA methyltransferase activity"/>
    <property type="evidence" value="ECO:0007669"/>
    <property type="project" value="InterPro"/>
</dbReference>
<dbReference type="InterPro" id="IPR054728">
    <property type="entry name" value="RsmB-like_ferredoxin"/>
</dbReference>
<evidence type="ECO:0000256" key="5">
    <source>
        <dbReference type="PROSITE-ProRule" id="PRU01023"/>
    </source>
</evidence>
<dbReference type="GO" id="GO:0001510">
    <property type="term" value="P:RNA methylation"/>
    <property type="evidence" value="ECO:0007669"/>
    <property type="project" value="InterPro"/>
</dbReference>
<dbReference type="InterPro" id="IPR023267">
    <property type="entry name" value="RCMT"/>
</dbReference>
<sequence>MRLPGRISAAIEVLDDIEKRKRPVADALKDWGLSHRFAGSGDRAAIGNIVYDALRKKLSNAHIAGGDTGRHLALATLIRDWGETPESLNEMFEGDRFAPEPLNEKEIEAFKRDNPLADAPLHVQADIPEWCQNSFERNFDEEWVAEGQALATRPPVDLRVNTLKANRDKVLKALKRVKPVKSEIALNGVRMKAGTTDARTPNVQAEEGYQKGWYEVQDEGSQIVADLIYARPGEKVLDLCAGAGGKSLAMAAAMENKGQIFAYDSDRGRLSAIFERIKRAGAHNIQVRQPDDGSLDDLLDSMDKVVVDAPCTGSGTWRRRPDAKWRLSRDQLDVRLREQEEVLSQAIAFVKVGGFLVYITCSVFPEENEGQIYAFLDENPSFELVSAGEVWQDLFGFDKNQPWSSDLKSITLTPASTNTDGFYFAVMQRNA</sequence>
<keyword evidence="4 5" id="KW-0694">RNA-binding</keyword>
<feature type="binding site" evidence="5">
    <location>
        <position position="264"/>
    </location>
    <ligand>
        <name>S-adenosyl-L-methionine</name>
        <dbReference type="ChEBI" id="CHEBI:59789"/>
    </ligand>
</feature>
<reference evidence="7 8" key="1">
    <citation type="submission" date="2019-03" db="EMBL/GenBank/DDBJ databases">
        <title>Genomic Encyclopedia of Type Strains, Phase III (KMG-III): the genomes of soil and plant-associated and newly described type strains.</title>
        <authorList>
            <person name="Whitman W."/>
        </authorList>
    </citation>
    <scope>NUCLEOTIDE SEQUENCE [LARGE SCALE GENOMIC DNA]</scope>
    <source>
        <strain evidence="7 8">CGMCC 1.7002</strain>
    </source>
</reference>
<dbReference type="PROSITE" id="PS51686">
    <property type="entry name" value="SAM_MT_RSMB_NOP"/>
    <property type="match status" value="1"/>
</dbReference>
<evidence type="ECO:0000256" key="1">
    <source>
        <dbReference type="ARBA" id="ARBA00022603"/>
    </source>
</evidence>
<dbReference type="AlphaFoldDB" id="A0A4R6VNB0"/>
<dbReference type="CDD" id="cd02440">
    <property type="entry name" value="AdoMet_MTases"/>
    <property type="match status" value="1"/>
</dbReference>
<keyword evidence="1 5" id="KW-0489">Methyltransferase</keyword>
<dbReference type="Gene3D" id="3.40.50.150">
    <property type="entry name" value="Vaccinia Virus protein VP39"/>
    <property type="match status" value="1"/>
</dbReference>
<evidence type="ECO:0000256" key="2">
    <source>
        <dbReference type="ARBA" id="ARBA00022679"/>
    </source>
</evidence>
<dbReference type="InterPro" id="IPR029063">
    <property type="entry name" value="SAM-dependent_MTases_sf"/>
</dbReference>
<keyword evidence="2 5" id="KW-0808">Transferase</keyword>
<evidence type="ECO:0000313" key="8">
    <source>
        <dbReference type="Proteomes" id="UP000295391"/>
    </source>
</evidence>
<evidence type="ECO:0000313" key="7">
    <source>
        <dbReference type="EMBL" id="TDQ63692.1"/>
    </source>
</evidence>
<dbReference type="PRINTS" id="PR02008">
    <property type="entry name" value="RCMTFAMILY"/>
</dbReference>